<dbReference type="Proteomes" id="UP000001299">
    <property type="component" value="Chromosome 2"/>
</dbReference>
<name>E0S389_BUTPB</name>
<dbReference type="Pfam" id="PF08818">
    <property type="entry name" value="DUF1801"/>
    <property type="match status" value="1"/>
</dbReference>
<dbReference type="KEGG" id="bpb:bpr_III185"/>
<keyword evidence="3" id="KW-1185">Reference proteome</keyword>
<evidence type="ECO:0000313" key="3">
    <source>
        <dbReference type="Proteomes" id="UP000001299"/>
    </source>
</evidence>
<protein>
    <recommendedName>
        <fullName evidence="1">YdhG-like domain-containing protein</fullName>
    </recommendedName>
</protein>
<dbReference type="HOGENOM" id="CLU_128703_0_0_9"/>
<feature type="domain" description="YdhG-like" evidence="1">
    <location>
        <begin position="39"/>
        <end position="127"/>
    </location>
</feature>
<proteinExistence type="predicted"/>
<gene>
    <name evidence="2" type="ordered locus">bpr_III185</name>
</gene>
<evidence type="ECO:0000313" key="2">
    <source>
        <dbReference type="EMBL" id="ADL35871.1"/>
    </source>
</evidence>
<dbReference type="Gene3D" id="3.90.1150.200">
    <property type="match status" value="1"/>
</dbReference>
<reference evidence="2 3" key="1">
    <citation type="journal article" date="2010" name="PLoS ONE">
        <title>The glycobiome of the rumen bacterium Butyrivibrio proteoclasticus B316(T) highlights adaptation to a polysaccharide-rich environment.</title>
        <authorList>
            <person name="Kelly W.J."/>
            <person name="Leahy S.C."/>
            <person name="Altermann E."/>
            <person name="Yeoman C.J."/>
            <person name="Dunne J.C."/>
            <person name="Kong Z."/>
            <person name="Pacheco D.M."/>
            <person name="Li D."/>
            <person name="Noel S.J."/>
            <person name="Moon C.D."/>
            <person name="Cookson A.L."/>
            <person name="Attwood G.T."/>
        </authorList>
    </citation>
    <scope>NUCLEOTIDE SEQUENCE [LARGE SCALE GENOMIC DNA]</scope>
    <source>
        <strain evidence="3">ATCC 51982 / DSM 14932 / B316</strain>
    </source>
</reference>
<organism evidence="2 3">
    <name type="scientific">Butyrivibrio proteoclasticus (strain ATCC 51982 / DSM 14932 / B316)</name>
    <name type="common">Clostridium proteoclasticum</name>
    <dbReference type="NCBI Taxonomy" id="515622"/>
    <lineage>
        <taxon>Bacteria</taxon>
        <taxon>Bacillati</taxon>
        <taxon>Bacillota</taxon>
        <taxon>Clostridia</taxon>
        <taxon>Lachnospirales</taxon>
        <taxon>Lachnospiraceae</taxon>
        <taxon>Butyrivibrio</taxon>
    </lineage>
</organism>
<evidence type="ECO:0000259" key="1">
    <source>
        <dbReference type="Pfam" id="PF08818"/>
    </source>
</evidence>
<dbReference type="eggNOG" id="COG5646">
    <property type="taxonomic scope" value="Bacteria"/>
</dbReference>
<dbReference type="RefSeq" id="WP_013282521.1">
    <property type="nucleotide sequence ID" value="NC_014388.1"/>
</dbReference>
<dbReference type="AlphaFoldDB" id="E0S389"/>
<accession>E0S389</accession>
<sequence>MKWKCPKCGREFSKQNQGHYCMKPQNIEEYIAVQDAQVQPRLKEVRDILAEALPEAEERISWSMPTFWKGRNIIHFAAAKKHIGLYPGDGATEAFKKELTGFDVSKGTIRLPYDQELPADLIARIARWCYEEYRK</sequence>
<dbReference type="EMBL" id="CP001811">
    <property type="protein sequence ID" value="ADL35871.1"/>
    <property type="molecule type" value="Genomic_DNA"/>
</dbReference>
<dbReference type="STRING" id="515622.bpr_III185"/>
<dbReference type="InterPro" id="IPR014922">
    <property type="entry name" value="YdhG-like"/>
</dbReference>
<dbReference type="SUPFAM" id="SSF159888">
    <property type="entry name" value="YdhG-like"/>
    <property type="match status" value="1"/>
</dbReference>